<evidence type="ECO:0000313" key="4">
    <source>
        <dbReference type="EMBL" id="UWM55528.1"/>
    </source>
</evidence>
<evidence type="ECO:0000259" key="3">
    <source>
        <dbReference type="PROSITE" id="PS51462"/>
    </source>
</evidence>
<dbReference type="InterPro" id="IPR000086">
    <property type="entry name" value="NUDIX_hydrolase_dom"/>
</dbReference>
<dbReference type="PROSITE" id="PS51462">
    <property type="entry name" value="NUDIX"/>
    <property type="match status" value="1"/>
</dbReference>
<accession>A0A9E7R543</accession>
<dbReference type="InterPro" id="IPR020084">
    <property type="entry name" value="NUDIX_hydrolase_CS"/>
</dbReference>
<dbReference type="KEGG" id="ssai:N0B31_04395"/>
<feature type="domain" description="Nudix hydrolase" evidence="3">
    <location>
        <begin position="60"/>
        <end position="191"/>
    </location>
</feature>
<dbReference type="PANTHER" id="PTHR43046">
    <property type="entry name" value="GDP-MANNOSE MANNOSYL HYDROLASE"/>
    <property type="match status" value="1"/>
</dbReference>
<evidence type="ECO:0000313" key="5">
    <source>
        <dbReference type="Proteomes" id="UP001057580"/>
    </source>
</evidence>
<dbReference type="InterPro" id="IPR015797">
    <property type="entry name" value="NUDIX_hydrolase-like_dom_sf"/>
</dbReference>
<dbReference type="Gene3D" id="3.90.79.10">
    <property type="entry name" value="Nucleoside Triphosphate Pyrophosphohydrolase"/>
    <property type="match status" value="1"/>
</dbReference>
<dbReference type="Pfam" id="PF00293">
    <property type="entry name" value="NUDIX"/>
    <property type="match status" value="1"/>
</dbReference>
<dbReference type="CDD" id="cd02883">
    <property type="entry name" value="NUDIX_Hydrolase"/>
    <property type="match status" value="1"/>
</dbReference>
<dbReference type="AlphaFoldDB" id="A0A9E7R543"/>
<sequence length="191" mass="21622">MTHYNRTEVERRLEQLEAEYDPVLEHEDVTLEEDEFAEFLTHAADGYTGGGYAWVVREEPRPLSESMPELDESYPRVLLAMGRGVDGWGPAGGGREEGETYEAAAEREVSEETGVECSVVGCRRVRRATFRAESGGDDVAHTLWVYFTAHETGGSIDVQESELDGAAWFREVPSRWHWAVADHPWTWDAWD</sequence>
<dbReference type="GO" id="GO:0016787">
    <property type="term" value="F:hydrolase activity"/>
    <property type="evidence" value="ECO:0007669"/>
    <property type="project" value="UniProtKB-KW"/>
</dbReference>
<dbReference type="SUPFAM" id="SSF55811">
    <property type="entry name" value="Nudix"/>
    <property type="match status" value="1"/>
</dbReference>
<dbReference type="GeneID" id="74941635"/>
<dbReference type="EMBL" id="CP104003">
    <property type="protein sequence ID" value="UWM55528.1"/>
    <property type="molecule type" value="Genomic_DNA"/>
</dbReference>
<protein>
    <submittedName>
        <fullName evidence="4">NUDIX domain-containing protein</fullName>
    </submittedName>
</protein>
<gene>
    <name evidence="4" type="ORF">N0B31_04395</name>
</gene>
<dbReference type="RefSeq" id="WP_260594628.1">
    <property type="nucleotide sequence ID" value="NZ_CP104003.1"/>
</dbReference>
<comment type="cofactor">
    <cofactor evidence="1">
        <name>Mg(2+)</name>
        <dbReference type="ChEBI" id="CHEBI:18420"/>
    </cofactor>
</comment>
<dbReference type="PROSITE" id="PS00893">
    <property type="entry name" value="NUDIX_BOX"/>
    <property type="match status" value="1"/>
</dbReference>
<evidence type="ECO:0000256" key="1">
    <source>
        <dbReference type="ARBA" id="ARBA00001946"/>
    </source>
</evidence>
<name>A0A9E7R543_9EURY</name>
<keyword evidence="2" id="KW-0378">Hydrolase</keyword>
<dbReference type="Proteomes" id="UP001057580">
    <property type="component" value="Chromosome"/>
</dbReference>
<keyword evidence="5" id="KW-1185">Reference proteome</keyword>
<reference evidence="4" key="1">
    <citation type="submission" date="2022-09" db="EMBL/GenBank/DDBJ databases">
        <title>Diverse halophilic archaea isolated from saline environments.</title>
        <authorList>
            <person name="Cui H.-L."/>
        </authorList>
    </citation>
    <scope>NUCLEOTIDE SEQUENCE</scope>
    <source>
        <strain evidence="4">ZS-35-S2</strain>
    </source>
</reference>
<dbReference type="PANTHER" id="PTHR43046:SF14">
    <property type="entry name" value="MUTT_NUDIX FAMILY PROTEIN"/>
    <property type="match status" value="1"/>
</dbReference>
<organism evidence="4 5">
    <name type="scientific">Salinirubellus salinus</name>
    <dbReference type="NCBI Taxonomy" id="1364945"/>
    <lineage>
        <taxon>Archaea</taxon>
        <taxon>Methanobacteriati</taxon>
        <taxon>Methanobacteriota</taxon>
        <taxon>Stenosarchaea group</taxon>
        <taxon>Halobacteria</taxon>
        <taxon>Halobacteriales</taxon>
        <taxon>Natronomonadaceae</taxon>
        <taxon>Salinirubellus</taxon>
    </lineage>
</organism>
<proteinExistence type="predicted"/>
<evidence type="ECO:0000256" key="2">
    <source>
        <dbReference type="ARBA" id="ARBA00022801"/>
    </source>
</evidence>